<dbReference type="Pfam" id="PF16074">
    <property type="entry name" value="PilW"/>
    <property type="match status" value="1"/>
</dbReference>
<organism evidence="1 2">
    <name type="scientific">Variovorax defluvii</name>
    <dbReference type="NCBI Taxonomy" id="913761"/>
    <lineage>
        <taxon>Bacteria</taxon>
        <taxon>Pseudomonadati</taxon>
        <taxon>Pseudomonadota</taxon>
        <taxon>Betaproteobacteria</taxon>
        <taxon>Burkholderiales</taxon>
        <taxon>Comamonadaceae</taxon>
        <taxon>Variovorax</taxon>
    </lineage>
</organism>
<dbReference type="EMBL" id="BAABGJ010000002">
    <property type="protein sequence ID" value="GAA4330306.1"/>
    <property type="molecule type" value="Genomic_DNA"/>
</dbReference>
<dbReference type="InterPro" id="IPR032092">
    <property type="entry name" value="PilW"/>
</dbReference>
<evidence type="ECO:0008006" key="3">
    <source>
        <dbReference type="Google" id="ProtNLM"/>
    </source>
</evidence>
<name>A0ABP8GVF8_9BURK</name>
<gene>
    <name evidence="1" type="ORF">GCM10023165_03950</name>
</gene>
<keyword evidence="2" id="KW-1185">Reference proteome</keyword>
<proteinExistence type="predicted"/>
<sequence>MTLVELMVAMVVGLMIALAAASALVAARRGFATVDAASQLRDNARFATEFIRRLAVQAGYKDLAFAATKRGSAVGLSAAPLPQVFGFDNAIADRNSLAAGATRPPDTFGDVLVLRFQATETFPGSGKADEAMIDCAGVRADSLPTNRDDVRTSVLFVAPSNDGEPALKCYRSDTGSPPFKPADVLVRGVENFQVMYGVDGVKPGAAIDAADPTSKPDSVPERYLRADQFTVPGDPAATQANWRRVRSLRIGMVLRSDPGAAVETKSTTLYPLGGSAFASTQDEGTIFVTPADNRLRQVVTFTVHLRNDQGL</sequence>
<comment type="caution">
    <text evidence="1">The sequence shown here is derived from an EMBL/GenBank/DDBJ whole genome shotgun (WGS) entry which is preliminary data.</text>
</comment>
<evidence type="ECO:0000313" key="2">
    <source>
        <dbReference type="Proteomes" id="UP001500975"/>
    </source>
</evidence>
<dbReference type="Proteomes" id="UP001500975">
    <property type="component" value="Unassembled WGS sequence"/>
</dbReference>
<evidence type="ECO:0000313" key="1">
    <source>
        <dbReference type="EMBL" id="GAA4330306.1"/>
    </source>
</evidence>
<accession>A0ABP8GVF8</accession>
<reference evidence="2" key="1">
    <citation type="journal article" date="2019" name="Int. J. Syst. Evol. Microbiol.">
        <title>The Global Catalogue of Microorganisms (GCM) 10K type strain sequencing project: providing services to taxonomists for standard genome sequencing and annotation.</title>
        <authorList>
            <consortium name="The Broad Institute Genomics Platform"/>
            <consortium name="The Broad Institute Genome Sequencing Center for Infectious Disease"/>
            <person name="Wu L."/>
            <person name="Ma J."/>
        </authorList>
    </citation>
    <scope>NUCLEOTIDE SEQUENCE [LARGE SCALE GENOMIC DNA]</scope>
    <source>
        <strain evidence="2">JCM 17804</strain>
    </source>
</reference>
<protein>
    <recommendedName>
        <fullName evidence="3">Prepilin-type N-terminal cleavage/methylation domain-containing protein</fullName>
    </recommendedName>
</protein>